<dbReference type="STRING" id="1001240.GY21_05370"/>
<sequence length="100" mass="10647">MTVALYAEFTATPGNLERVRTLIDEFAGVVRAEPGNIRFDAHSVEAHPASIFVYELYRDPAAFEAHLAAPAGAVFNRALTDLVEGGGSTLTMLAPVSISL</sequence>
<dbReference type="Proteomes" id="UP000029864">
    <property type="component" value="Unassembled WGS sequence"/>
</dbReference>
<evidence type="ECO:0000313" key="5">
    <source>
        <dbReference type="Proteomes" id="UP000561726"/>
    </source>
</evidence>
<proteinExistence type="predicted"/>
<evidence type="ECO:0000313" key="4">
    <source>
        <dbReference type="Proteomes" id="UP000029864"/>
    </source>
</evidence>
<reference evidence="2 4" key="1">
    <citation type="submission" date="2014-08" db="EMBL/GenBank/DDBJ databases">
        <authorList>
            <person name="Sisinthy S."/>
        </authorList>
    </citation>
    <scope>NUCLEOTIDE SEQUENCE [LARGE SCALE GENOMIC DNA]</scope>
    <source>
        <strain evidence="2 4">RuG17</strain>
    </source>
</reference>
<dbReference type="eggNOG" id="COG1359">
    <property type="taxonomic scope" value="Bacteria"/>
</dbReference>
<keyword evidence="3" id="KW-0560">Oxidoreductase</keyword>
<dbReference type="PANTHER" id="PTHR33336">
    <property type="entry name" value="QUINOL MONOOXYGENASE YGIN-RELATED"/>
    <property type="match status" value="1"/>
</dbReference>
<dbReference type="GO" id="GO:0004497">
    <property type="term" value="F:monooxygenase activity"/>
    <property type="evidence" value="ECO:0007669"/>
    <property type="project" value="UniProtKB-KW"/>
</dbReference>
<organism evidence="2 4">
    <name type="scientific">Cryobacterium roopkundense</name>
    <dbReference type="NCBI Taxonomy" id="1001240"/>
    <lineage>
        <taxon>Bacteria</taxon>
        <taxon>Bacillati</taxon>
        <taxon>Actinomycetota</taxon>
        <taxon>Actinomycetes</taxon>
        <taxon>Micrococcales</taxon>
        <taxon>Microbacteriaceae</taxon>
        <taxon>Cryobacterium</taxon>
    </lineage>
</organism>
<dbReference type="InterPro" id="IPR011008">
    <property type="entry name" value="Dimeric_a/b-barrel"/>
</dbReference>
<keyword evidence="4" id="KW-1185">Reference proteome</keyword>
<evidence type="ECO:0000313" key="2">
    <source>
        <dbReference type="EMBL" id="KGJ79332.1"/>
    </source>
</evidence>
<reference evidence="3 5" key="2">
    <citation type="submission" date="2020-08" db="EMBL/GenBank/DDBJ databases">
        <title>Sequencing the genomes of 1000 actinobacteria strains.</title>
        <authorList>
            <person name="Klenk H.-P."/>
        </authorList>
    </citation>
    <scope>NUCLEOTIDE SEQUENCE [LARGE SCALE GENOMIC DNA]</scope>
    <source>
        <strain evidence="3 5">DSM 21065</strain>
    </source>
</reference>
<dbReference type="Gene3D" id="3.30.70.100">
    <property type="match status" value="1"/>
</dbReference>
<evidence type="ECO:0000259" key="1">
    <source>
        <dbReference type="PROSITE" id="PS51725"/>
    </source>
</evidence>
<dbReference type="EMBL" id="JPXF01000015">
    <property type="protein sequence ID" value="KGJ79332.1"/>
    <property type="molecule type" value="Genomic_DNA"/>
</dbReference>
<dbReference type="SUPFAM" id="SSF54909">
    <property type="entry name" value="Dimeric alpha+beta barrel"/>
    <property type="match status" value="1"/>
</dbReference>
<dbReference type="InterPro" id="IPR050744">
    <property type="entry name" value="AI-2_Isomerase_LsrG"/>
</dbReference>
<dbReference type="Proteomes" id="UP000561726">
    <property type="component" value="Unassembled WGS sequence"/>
</dbReference>
<comment type="caution">
    <text evidence="2">The sequence shown here is derived from an EMBL/GenBank/DDBJ whole genome shotgun (WGS) entry which is preliminary data.</text>
</comment>
<accession>A0A099JNW7</accession>
<feature type="domain" description="ABM" evidence="1">
    <location>
        <begin position="3"/>
        <end position="92"/>
    </location>
</feature>
<gene>
    <name evidence="3" type="ORF">BJ997_003311</name>
    <name evidence="2" type="ORF">GY21_05370</name>
</gene>
<dbReference type="EMBL" id="JACHBQ010000001">
    <property type="protein sequence ID" value="MBB5642763.1"/>
    <property type="molecule type" value="Genomic_DNA"/>
</dbReference>
<dbReference type="PROSITE" id="PS51725">
    <property type="entry name" value="ABM"/>
    <property type="match status" value="1"/>
</dbReference>
<dbReference type="Pfam" id="PF03992">
    <property type="entry name" value="ABM"/>
    <property type="match status" value="1"/>
</dbReference>
<dbReference type="OrthoDB" id="3695636at2"/>
<keyword evidence="3" id="KW-0503">Monooxygenase</keyword>
<dbReference type="AlphaFoldDB" id="A0A099JNW7"/>
<dbReference type="PANTHER" id="PTHR33336:SF15">
    <property type="entry name" value="ABM DOMAIN-CONTAINING PROTEIN"/>
    <property type="match status" value="1"/>
</dbReference>
<dbReference type="InterPro" id="IPR007138">
    <property type="entry name" value="ABM_dom"/>
</dbReference>
<name>A0A099JNW7_9MICO</name>
<evidence type="ECO:0000313" key="3">
    <source>
        <dbReference type="EMBL" id="MBB5642763.1"/>
    </source>
</evidence>
<protein>
    <submittedName>
        <fullName evidence="3">Quinol monooxygenase YgiN</fullName>
    </submittedName>
</protein>
<dbReference type="RefSeq" id="WP_035835650.1">
    <property type="nucleotide sequence ID" value="NZ_JACHBQ010000001.1"/>
</dbReference>